<accession>E3LLL6</accession>
<dbReference type="AlphaFoldDB" id="E3LLL6"/>
<dbReference type="OrthoDB" id="5865150at2759"/>
<feature type="transmembrane region" description="Helical" evidence="1">
    <location>
        <begin position="256"/>
        <end position="280"/>
    </location>
</feature>
<organism evidence="3">
    <name type="scientific">Caenorhabditis remanei</name>
    <name type="common">Caenorhabditis vulgaris</name>
    <dbReference type="NCBI Taxonomy" id="31234"/>
    <lineage>
        <taxon>Eukaryota</taxon>
        <taxon>Metazoa</taxon>
        <taxon>Ecdysozoa</taxon>
        <taxon>Nematoda</taxon>
        <taxon>Chromadorea</taxon>
        <taxon>Rhabditida</taxon>
        <taxon>Rhabditina</taxon>
        <taxon>Rhabditomorpha</taxon>
        <taxon>Rhabditoidea</taxon>
        <taxon>Rhabditidae</taxon>
        <taxon>Peloderinae</taxon>
        <taxon>Caenorhabditis</taxon>
    </lineage>
</organism>
<dbReference type="Pfam" id="PF10318">
    <property type="entry name" value="7TM_GPCR_Srh"/>
    <property type="match status" value="1"/>
</dbReference>
<feature type="transmembrane region" description="Helical" evidence="1">
    <location>
        <begin position="119"/>
        <end position="137"/>
    </location>
</feature>
<feature type="transmembrane region" description="Helical" evidence="1">
    <location>
        <begin position="158"/>
        <end position="177"/>
    </location>
</feature>
<dbReference type="InterPro" id="IPR053220">
    <property type="entry name" value="Nematode_rcpt-like_serp_H"/>
</dbReference>
<dbReference type="PANTHER" id="PTHR22941">
    <property type="entry name" value="SERPENTINE RECEPTOR"/>
    <property type="match status" value="1"/>
</dbReference>
<dbReference type="Proteomes" id="UP000008281">
    <property type="component" value="Unassembled WGS sequence"/>
</dbReference>
<dbReference type="PANTHER" id="PTHR22941:SF188">
    <property type="entry name" value="SERPENTINE RECEPTOR, CLASS H"/>
    <property type="match status" value="1"/>
</dbReference>
<feature type="transmembrane region" description="Helical" evidence="1">
    <location>
        <begin position="210"/>
        <end position="235"/>
    </location>
</feature>
<evidence type="ECO:0000256" key="1">
    <source>
        <dbReference type="SAM" id="Phobius"/>
    </source>
</evidence>
<sequence length="359" mass="41462">MTSILSSLWNRFLEYNLTNYCPDSYHHTYLDSPEFYFLASHLVGFLVFPVYILGAFLIIVKTPKSMKSVKLTVVNFHFWTCFVDILYSFLISPFLLAPLFAGFTMGLFGRLGMGVEHQVVLIMASTAAMYVSIMCVYENRFFILALHKKCWKVGRIPWYILNYSMAFVPFLTLYFLVPDQENARQWILDKLPCLSSEIQSYPLFLINQNVFPILIIAMALCTIVSTEALIFCILAKKALKQYGSLSQNTVKLQNKFLRAMILQLLIPTGFLVIPLSWLVWSALLKLYSPMVTCFSFILISTHGFFSTIFMIYAQIPYREAAIGYVVFTLRFVGIRLKTRERKTPVVEQSLFHLRTSHFL</sequence>
<dbReference type="FunCoup" id="E3LLL6">
    <property type="interactions" value="1764"/>
</dbReference>
<keyword evidence="3" id="KW-1185">Reference proteome</keyword>
<evidence type="ECO:0008006" key="4">
    <source>
        <dbReference type="Google" id="ProtNLM"/>
    </source>
</evidence>
<feature type="transmembrane region" description="Helical" evidence="1">
    <location>
        <begin position="81"/>
        <end position="107"/>
    </location>
</feature>
<proteinExistence type="predicted"/>
<reference evidence="2" key="1">
    <citation type="submission" date="2007-07" db="EMBL/GenBank/DDBJ databases">
        <title>PCAP assembly of the Caenorhabditis remanei genome.</title>
        <authorList>
            <consortium name="The Caenorhabditis remanei Sequencing Consortium"/>
            <person name="Wilson R.K."/>
        </authorList>
    </citation>
    <scope>NUCLEOTIDE SEQUENCE [LARGE SCALE GENOMIC DNA]</scope>
    <source>
        <strain evidence="2">PB4641</strain>
    </source>
</reference>
<dbReference type="EMBL" id="DS268410">
    <property type="protein sequence ID" value="EFP00039.1"/>
    <property type="molecule type" value="Genomic_DNA"/>
</dbReference>
<keyword evidence="1" id="KW-1133">Transmembrane helix</keyword>
<dbReference type="eggNOG" id="ENOG502THN1">
    <property type="taxonomic scope" value="Eukaryota"/>
</dbReference>
<protein>
    <recommendedName>
        <fullName evidence="4">Serpentine Receptor, class H</fullName>
    </recommendedName>
</protein>
<dbReference type="OMA" id="RIFILEH"/>
<dbReference type="InterPro" id="IPR019422">
    <property type="entry name" value="7TM_GPCR_serpentine_rcpt_Srh"/>
</dbReference>
<gene>
    <name evidence="2" type="ORF">CRE_18721</name>
</gene>
<keyword evidence="1" id="KW-0812">Transmembrane</keyword>
<keyword evidence="1" id="KW-0472">Membrane</keyword>
<feature type="transmembrane region" description="Helical" evidence="1">
    <location>
        <begin position="286"/>
        <end position="312"/>
    </location>
</feature>
<name>E3LLL6_CAERE</name>
<feature type="transmembrane region" description="Helical" evidence="1">
    <location>
        <begin position="35"/>
        <end position="60"/>
    </location>
</feature>
<evidence type="ECO:0000313" key="2">
    <source>
        <dbReference type="EMBL" id="EFP00039.1"/>
    </source>
</evidence>
<dbReference type="HOGENOM" id="CLU_042960_1_1_1"/>
<evidence type="ECO:0000313" key="3">
    <source>
        <dbReference type="Proteomes" id="UP000008281"/>
    </source>
</evidence>
<dbReference type="InParanoid" id="E3LLL6"/>